<dbReference type="EMBL" id="GEEE01003931">
    <property type="protein sequence ID" value="JAP59294.1"/>
    <property type="molecule type" value="Transcribed_RNA"/>
</dbReference>
<gene>
    <name evidence="1" type="ORF">TR165218</name>
</gene>
<evidence type="ECO:0008006" key="2">
    <source>
        <dbReference type="Google" id="ProtNLM"/>
    </source>
</evidence>
<dbReference type="EMBL" id="GEEE01022833">
    <property type="protein sequence ID" value="JAP40392.1"/>
    <property type="molecule type" value="Transcribed_RNA"/>
</dbReference>
<accession>A0A0X3NXE5</accession>
<sequence>MPATPPPGDGDHLHRLDEDTWLLGKLPSSSSPASIVDASDFNAVLPVAKSFPSYTGGHCTGKIVRKKDRSRTRGQLGKLLRSVHWLKQSNRQLHKQMLELKQLVVAMRNDRTALAISFPVSPSKRPFDQMTTRDEFEQFETAVLDVDYRHRVTSYLCTLGGDTTVTFAQRIFASLFADGITCYITFFGTRQNKRPFFGSTTYDIVLDVFKRWNADNKSDLYQLEGAFRYAFKKGYDRLCKRGYRQPDGFSSENQTQLCYT</sequence>
<dbReference type="EMBL" id="GEEE01005354">
    <property type="protein sequence ID" value="JAP57871.1"/>
    <property type="molecule type" value="Transcribed_RNA"/>
</dbReference>
<evidence type="ECO:0000313" key="1">
    <source>
        <dbReference type="EMBL" id="JAP40392.1"/>
    </source>
</evidence>
<proteinExistence type="predicted"/>
<protein>
    <recommendedName>
        <fullName evidence="2">DUF4806 domain-containing protein</fullName>
    </recommendedName>
</protein>
<organism evidence="1">
    <name type="scientific">Schistocephalus solidus</name>
    <name type="common">Tapeworm</name>
    <dbReference type="NCBI Taxonomy" id="70667"/>
    <lineage>
        <taxon>Eukaryota</taxon>
        <taxon>Metazoa</taxon>
        <taxon>Spiralia</taxon>
        <taxon>Lophotrochozoa</taxon>
        <taxon>Platyhelminthes</taxon>
        <taxon>Cestoda</taxon>
        <taxon>Eucestoda</taxon>
        <taxon>Diphyllobothriidea</taxon>
        <taxon>Diphyllobothriidae</taxon>
        <taxon>Schistocephalus</taxon>
    </lineage>
</organism>
<reference evidence="1" key="1">
    <citation type="submission" date="2016-01" db="EMBL/GenBank/DDBJ databases">
        <title>Reference transcriptome for the parasite Schistocephalus solidus: insights into the molecular evolution of parasitism.</title>
        <authorList>
            <person name="Hebert F.O."/>
            <person name="Grambauer S."/>
            <person name="Barber I."/>
            <person name="Landry C.R."/>
            <person name="Aubin-Horth N."/>
        </authorList>
    </citation>
    <scope>NUCLEOTIDE SEQUENCE</scope>
</reference>
<dbReference type="AlphaFoldDB" id="A0A0X3NXE5"/>
<name>A0A0X3NXE5_SCHSO</name>